<dbReference type="PANTHER" id="PTHR20953:SF3">
    <property type="entry name" value="P-LOOP CONTAINING NUCLEOSIDE TRIPHOSPHATE HYDROLASES SUPERFAMILY PROTEIN"/>
    <property type="match status" value="1"/>
</dbReference>
<organism evidence="4 5">
    <name type="scientific">Eshraghiella crossota DSM 2876</name>
    <dbReference type="NCBI Taxonomy" id="511680"/>
    <lineage>
        <taxon>Bacteria</taxon>
        <taxon>Bacillati</taxon>
        <taxon>Bacillota</taxon>
        <taxon>Clostridia</taxon>
        <taxon>Lachnospirales</taxon>
        <taxon>Lachnospiraceae</taxon>
        <taxon>Eshraghiella</taxon>
    </lineage>
</organism>
<comment type="caution">
    <text evidence="4">The sequence shown here is derived from an EMBL/GenBank/DDBJ whole genome shotgun (WGS) entry which is preliminary data.</text>
</comment>
<dbReference type="NCBIfam" id="TIGR02858">
    <property type="entry name" value="spore_III_AA"/>
    <property type="match status" value="1"/>
</dbReference>
<gene>
    <name evidence="4" type="ORF">BUTYVIB_01422</name>
</gene>
<dbReference type="Gene3D" id="3.40.50.300">
    <property type="entry name" value="P-loop containing nucleotide triphosphate hydrolases"/>
    <property type="match status" value="1"/>
</dbReference>
<dbReference type="InterPro" id="IPR045735">
    <property type="entry name" value="Spore_III_AA_AAA+_ATPase"/>
</dbReference>
<name>D4S006_9FIRM</name>
<feature type="domain" description="Stage III sporulation protein AA AAA+ ATPase" evidence="3">
    <location>
        <begin position="12"/>
        <end position="300"/>
    </location>
</feature>
<proteinExistence type="predicted"/>
<reference evidence="4 5" key="1">
    <citation type="submission" date="2010-02" db="EMBL/GenBank/DDBJ databases">
        <authorList>
            <person name="Weinstock G."/>
            <person name="Sodergren E."/>
            <person name="Clifton S."/>
            <person name="Fulton L."/>
            <person name="Fulton B."/>
            <person name="Courtney L."/>
            <person name="Fronick C."/>
            <person name="Harrison M."/>
            <person name="Strong C."/>
            <person name="Farmer C."/>
            <person name="Delahaunty K."/>
            <person name="Markovic C."/>
            <person name="Hall O."/>
            <person name="Minx P."/>
            <person name="Tomlinson C."/>
            <person name="Mitreva M."/>
            <person name="Nelson J."/>
            <person name="Hou S."/>
            <person name="Wollam A."/>
            <person name="Pepin K.H."/>
            <person name="Johnson M."/>
            <person name="Bhonagiri V."/>
            <person name="Zhang X."/>
            <person name="Suruliraj S."/>
            <person name="Warren W."/>
            <person name="Chinwalla A."/>
            <person name="Mardis E.R."/>
            <person name="Wilson R.K."/>
        </authorList>
    </citation>
    <scope>NUCLEOTIDE SEQUENCE [LARGE SCALE GENOMIC DNA]</scope>
    <source>
        <strain evidence="4 5">DSM 2876</strain>
    </source>
</reference>
<accession>D4S006</accession>
<evidence type="ECO:0000313" key="5">
    <source>
        <dbReference type="Proteomes" id="UP000006238"/>
    </source>
</evidence>
<dbReference type="InterPro" id="IPR014217">
    <property type="entry name" value="Spore_III_AA"/>
</dbReference>
<protein>
    <submittedName>
        <fullName evidence="4">Stage III sporulation protein AA</fullName>
    </submittedName>
</protein>
<dbReference type="PANTHER" id="PTHR20953">
    <property type="entry name" value="KINASE-RELATED"/>
    <property type="match status" value="1"/>
</dbReference>
<sequence>MNKEKRRQAMKRIDNVINYLPKDIKNVIETHSDKDKITEIRLRINRPLEVKFRCSCCFIDKIIVTKTTIKEIMDKICNYSLYAYEDDIKRGFITVKGGNRVGICGKAVIENGHVTTLKNISSLNIRVANEIKGCGEQYIKYITDNNSICNTIIVSPPGCGKTTLLRDIIRLLSDGYGNRGFNISVIDERNEISATDLGIPENDVGMRTDVMINNKTEGIIMALRSMAPEIIAVDEIGSDKDINVLNKAITCGCKILASIHADNLEEYMQKNIQFFKRIIILSKKNGPGTLEGIYNERGEQIDA</sequence>
<dbReference type="SUPFAM" id="SSF52540">
    <property type="entry name" value="P-loop containing nucleoside triphosphate hydrolases"/>
    <property type="match status" value="1"/>
</dbReference>
<dbReference type="CDD" id="cd00267">
    <property type="entry name" value="ABC_ATPase"/>
    <property type="match status" value="1"/>
</dbReference>
<evidence type="ECO:0000313" key="4">
    <source>
        <dbReference type="EMBL" id="EFF68154.1"/>
    </source>
</evidence>
<evidence type="ECO:0000259" key="3">
    <source>
        <dbReference type="Pfam" id="PF19568"/>
    </source>
</evidence>
<dbReference type="Proteomes" id="UP000006238">
    <property type="component" value="Unassembled WGS sequence"/>
</dbReference>
<dbReference type="eggNOG" id="COG3854">
    <property type="taxonomic scope" value="Bacteria"/>
</dbReference>
<keyword evidence="2" id="KW-0067">ATP-binding</keyword>
<dbReference type="Pfam" id="PF19568">
    <property type="entry name" value="Spore_III_AA"/>
    <property type="match status" value="1"/>
</dbReference>
<evidence type="ECO:0000256" key="2">
    <source>
        <dbReference type="ARBA" id="ARBA00022840"/>
    </source>
</evidence>
<keyword evidence="1" id="KW-0547">Nucleotide-binding</keyword>
<keyword evidence="5" id="KW-1185">Reference proteome</keyword>
<dbReference type="GO" id="GO:0005524">
    <property type="term" value="F:ATP binding"/>
    <property type="evidence" value="ECO:0007669"/>
    <property type="project" value="UniProtKB-KW"/>
</dbReference>
<dbReference type="EMBL" id="ABWN01000030">
    <property type="protein sequence ID" value="EFF68154.1"/>
    <property type="molecule type" value="Genomic_DNA"/>
</dbReference>
<dbReference type="InterPro" id="IPR027417">
    <property type="entry name" value="P-loop_NTPase"/>
</dbReference>
<dbReference type="HOGENOM" id="CLU_052793_0_0_9"/>
<evidence type="ECO:0000256" key="1">
    <source>
        <dbReference type="ARBA" id="ARBA00022741"/>
    </source>
</evidence>
<dbReference type="AlphaFoldDB" id="D4S006"/>
<dbReference type="STRING" id="45851.BHV86_10625"/>